<proteinExistence type="predicted"/>
<keyword evidence="2" id="KW-1185">Reference proteome</keyword>
<reference evidence="1" key="1">
    <citation type="submission" date="2022-06" db="EMBL/GenBank/DDBJ databases">
        <title>Phylogenomic reconstructions and comparative analyses of Kickxellomycotina fungi.</title>
        <authorList>
            <person name="Reynolds N.K."/>
            <person name="Stajich J.E."/>
            <person name="Barry K."/>
            <person name="Grigoriev I.V."/>
            <person name="Crous P."/>
            <person name="Smith M.E."/>
        </authorList>
    </citation>
    <scope>NUCLEOTIDE SEQUENCE</scope>
    <source>
        <strain evidence="1">RSA 2271</strain>
    </source>
</reference>
<name>A0ACC1HU34_9FUNG</name>
<protein>
    <submittedName>
        <fullName evidence="1">Uncharacterized protein</fullName>
    </submittedName>
</protein>
<sequence>MTFGGRYLCARKELLPIILQGAMSAQNPVAGGGEDSGDDVDHRRRAIYALRDMEEGSGSHSIELSTIKSGGISKSDRGLD</sequence>
<organism evidence="1 2">
    <name type="scientific">Spiromyces aspiralis</name>
    <dbReference type="NCBI Taxonomy" id="68401"/>
    <lineage>
        <taxon>Eukaryota</taxon>
        <taxon>Fungi</taxon>
        <taxon>Fungi incertae sedis</taxon>
        <taxon>Zoopagomycota</taxon>
        <taxon>Kickxellomycotina</taxon>
        <taxon>Kickxellomycetes</taxon>
        <taxon>Kickxellales</taxon>
        <taxon>Kickxellaceae</taxon>
        <taxon>Spiromyces</taxon>
    </lineage>
</organism>
<comment type="caution">
    <text evidence="1">The sequence shown here is derived from an EMBL/GenBank/DDBJ whole genome shotgun (WGS) entry which is preliminary data.</text>
</comment>
<dbReference type="EMBL" id="JAMZIH010000316">
    <property type="protein sequence ID" value="KAJ1679545.1"/>
    <property type="molecule type" value="Genomic_DNA"/>
</dbReference>
<dbReference type="Proteomes" id="UP001145114">
    <property type="component" value="Unassembled WGS sequence"/>
</dbReference>
<gene>
    <name evidence="1" type="ORF">EV182_001834</name>
</gene>
<evidence type="ECO:0000313" key="1">
    <source>
        <dbReference type="EMBL" id="KAJ1679545.1"/>
    </source>
</evidence>
<accession>A0ACC1HU34</accession>
<evidence type="ECO:0000313" key="2">
    <source>
        <dbReference type="Proteomes" id="UP001145114"/>
    </source>
</evidence>